<feature type="transmembrane region" description="Helical" evidence="1">
    <location>
        <begin position="22"/>
        <end position="40"/>
    </location>
</feature>
<feature type="transmembrane region" description="Helical" evidence="1">
    <location>
        <begin position="258"/>
        <end position="277"/>
    </location>
</feature>
<protein>
    <recommendedName>
        <fullName evidence="4">O-antigen polymerase</fullName>
    </recommendedName>
</protein>
<evidence type="ECO:0008006" key="4">
    <source>
        <dbReference type="Google" id="ProtNLM"/>
    </source>
</evidence>
<name>A0AB37UK38_9CYAN</name>
<gene>
    <name evidence="2" type="ORF">DSM107010_29460</name>
</gene>
<evidence type="ECO:0000313" key="3">
    <source>
        <dbReference type="Proteomes" id="UP000282574"/>
    </source>
</evidence>
<dbReference type="EMBL" id="RSCK01000021">
    <property type="protein sequence ID" value="RUT11769.1"/>
    <property type="molecule type" value="Genomic_DNA"/>
</dbReference>
<keyword evidence="3" id="KW-1185">Reference proteome</keyword>
<feature type="transmembrane region" description="Helical" evidence="1">
    <location>
        <begin position="146"/>
        <end position="171"/>
    </location>
</feature>
<accession>A0AB37UK38</accession>
<keyword evidence="1" id="KW-0472">Membrane</keyword>
<feature type="transmembrane region" description="Helical" evidence="1">
    <location>
        <begin position="381"/>
        <end position="402"/>
    </location>
</feature>
<organism evidence="2 3">
    <name type="scientific">Chroococcidiopsis cubana SAG 39.79</name>
    <dbReference type="NCBI Taxonomy" id="388085"/>
    <lineage>
        <taxon>Bacteria</taxon>
        <taxon>Bacillati</taxon>
        <taxon>Cyanobacteriota</taxon>
        <taxon>Cyanophyceae</taxon>
        <taxon>Chroococcidiopsidales</taxon>
        <taxon>Chroococcidiopsidaceae</taxon>
        <taxon>Chroococcidiopsis</taxon>
    </lineage>
</organism>
<evidence type="ECO:0000313" key="2">
    <source>
        <dbReference type="EMBL" id="RUT11769.1"/>
    </source>
</evidence>
<keyword evidence="1" id="KW-0812">Transmembrane</keyword>
<feature type="transmembrane region" description="Helical" evidence="1">
    <location>
        <begin position="414"/>
        <end position="430"/>
    </location>
</feature>
<reference evidence="2 3" key="1">
    <citation type="journal article" date="2019" name="Genome Biol. Evol.">
        <title>Day and night: Metabolic profiles and evolutionary relationships of six axenic non-marine cyanobacteria.</title>
        <authorList>
            <person name="Will S.E."/>
            <person name="Henke P."/>
            <person name="Boedeker C."/>
            <person name="Huang S."/>
            <person name="Brinkmann H."/>
            <person name="Rohde M."/>
            <person name="Jarek M."/>
            <person name="Friedl T."/>
            <person name="Seufert S."/>
            <person name="Schumacher M."/>
            <person name="Overmann J."/>
            <person name="Neumann-Schaal M."/>
            <person name="Petersen J."/>
        </authorList>
    </citation>
    <scope>NUCLEOTIDE SEQUENCE [LARGE SCALE GENOMIC DNA]</scope>
    <source>
        <strain evidence="2 3">SAG 39.79</strain>
    </source>
</reference>
<feature type="transmembrane region" description="Helical" evidence="1">
    <location>
        <begin position="183"/>
        <end position="207"/>
    </location>
</feature>
<feature type="transmembrane region" description="Helical" evidence="1">
    <location>
        <begin position="214"/>
        <end position="230"/>
    </location>
</feature>
<proteinExistence type="predicted"/>
<keyword evidence="1" id="KW-1133">Transmembrane helix</keyword>
<feature type="transmembrane region" description="Helical" evidence="1">
    <location>
        <begin position="108"/>
        <end position="134"/>
    </location>
</feature>
<dbReference type="AlphaFoldDB" id="A0AB37UK38"/>
<feature type="transmembrane region" description="Helical" evidence="1">
    <location>
        <begin position="82"/>
        <end position="102"/>
    </location>
</feature>
<dbReference type="RefSeq" id="WP_106166145.1">
    <property type="nucleotide sequence ID" value="NZ_JAVKZF010000002.1"/>
</dbReference>
<comment type="caution">
    <text evidence="2">The sequence shown here is derived from an EMBL/GenBank/DDBJ whole genome shotgun (WGS) entry which is preliminary data.</text>
</comment>
<evidence type="ECO:0000256" key="1">
    <source>
        <dbReference type="SAM" id="Phobius"/>
    </source>
</evidence>
<sequence>MQPLPQKMDLAIGTRTIAKKKYIIKSSTLIFFAFATAFYSRIFCTITRAPSFLNFFHFLTVGFALAVVLVTNRSKDRKQIAIASLLSSAILVLLGAMLVSALVNNAGFINVVFNFLILAEPYLFLLAIVCIPLSSASIKKIRNWTLISALINFLLAEIQKPLLSAGLLFAANGMDETDGVQGVFFATGAGGYVSTAVSVSAALYFLLFFKTAPLWLRILSLIGAVHQILIADTKQVILTSALAWMLLGLSQTRNIKKFLMYATCIVLAIAAFIWAAYNLEAFEVYKYWFSRSDIYENSETGGLAVKMQGIHMVLAHWRSPLNWLFGLGPGHTLGRLGGWSIREYWHLLSPLGASNPPLYDDIWKFINGNWIALTTTLYVPLFSWAGIWGDLGWFGLGTYLYLGFIVWRNLCLDDFSRFLVLTVVVYGFFLTQMEEPGFMLTIALLIGLRWHENRKIALKIE</sequence>
<dbReference type="Proteomes" id="UP000282574">
    <property type="component" value="Unassembled WGS sequence"/>
</dbReference>
<feature type="transmembrane region" description="Helical" evidence="1">
    <location>
        <begin position="52"/>
        <end position="70"/>
    </location>
</feature>